<evidence type="ECO:0000313" key="4">
    <source>
        <dbReference type="EMBL" id="JAS18921.1"/>
    </source>
</evidence>
<dbReference type="PANTHER" id="PTHR43602:SF1">
    <property type="entry name" value="ENOYL-COA HYDRATASE DOMAIN-CONTAINING PROTEIN 3, MITOCHONDRIAL"/>
    <property type="match status" value="1"/>
</dbReference>
<keyword evidence="2" id="KW-0809">Transit peptide</keyword>
<gene>
    <name evidence="4" type="ORF">g.19359</name>
</gene>
<organism evidence="4">
    <name type="scientific">Clastoptera arizonana</name>
    <name type="common">Arizona spittle bug</name>
    <dbReference type="NCBI Taxonomy" id="38151"/>
    <lineage>
        <taxon>Eukaryota</taxon>
        <taxon>Metazoa</taxon>
        <taxon>Ecdysozoa</taxon>
        <taxon>Arthropoda</taxon>
        <taxon>Hexapoda</taxon>
        <taxon>Insecta</taxon>
        <taxon>Pterygota</taxon>
        <taxon>Neoptera</taxon>
        <taxon>Paraneoptera</taxon>
        <taxon>Hemiptera</taxon>
        <taxon>Auchenorrhyncha</taxon>
        <taxon>Cercopoidea</taxon>
        <taxon>Clastopteridae</taxon>
        <taxon>Clastoptera</taxon>
    </lineage>
</organism>
<dbReference type="GO" id="GO:0005739">
    <property type="term" value="C:mitochondrion"/>
    <property type="evidence" value="ECO:0007669"/>
    <property type="project" value="TreeGrafter"/>
</dbReference>
<sequence>MHPLLITKIRQRCIKYFSTFKTVQSSVATSNTAVSFVNGVKRIKLLNSKERNALSLKTMQEILYYLTDEEDDPNLRCIVLGAEGSVFSAGHNLKELKTSDG</sequence>
<dbReference type="InterPro" id="IPR052377">
    <property type="entry name" value="Mitochondrial_ECH-domain"/>
</dbReference>
<dbReference type="GO" id="GO:0006631">
    <property type="term" value="P:fatty acid metabolic process"/>
    <property type="evidence" value="ECO:0007669"/>
    <property type="project" value="UniProtKB-KW"/>
</dbReference>
<dbReference type="EMBL" id="GEDC01018377">
    <property type="protein sequence ID" value="JAS18921.1"/>
    <property type="molecule type" value="Transcribed_RNA"/>
</dbReference>
<feature type="non-terminal residue" evidence="4">
    <location>
        <position position="101"/>
    </location>
</feature>
<dbReference type="Pfam" id="PF00378">
    <property type="entry name" value="ECH_1"/>
    <property type="match status" value="1"/>
</dbReference>
<dbReference type="PANTHER" id="PTHR43602">
    <property type="match status" value="1"/>
</dbReference>
<evidence type="ECO:0008006" key="5">
    <source>
        <dbReference type="Google" id="ProtNLM"/>
    </source>
</evidence>
<reference evidence="4" key="1">
    <citation type="submission" date="2015-12" db="EMBL/GenBank/DDBJ databases">
        <title>De novo transcriptome assembly of four potential Pierce s Disease insect vectors from Arizona vineyards.</title>
        <authorList>
            <person name="Tassone E.E."/>
        </authorList>
    </citation>
    <scope>NUCLEOTIDE SEQUENCE</scope>
</reference>
<protein>
    <recommendedName>
        <fullName evidence="5">3-hydroxyisobutyryl-coenzyme A hydrolase</fullName>
    </recommendedName>
</protein>
<dbReference type="SUPFAM" id="SSF52096">
    <property type="entry name" value="ClpP/crotonase"/>
    <property type="match status" value="1"/>
</dbReference>
<evidence type="ECO:0000256" key="2">
    <source>
        <dbReference type="ARBA" id="ARBA00022946"/>
    </source>
</evidence>
<proteinExistence type="predicted"/>
<name>A0A1B6CZR4_9HEMI</name>
<accession>A0A1B6CZR4</accession>
<keyword evidence="3" id="KW-0443">Lipid metabolism</keyword>
<dbReference type="Gene3D" id="3.90.226.10">
    <property type="entry name" value="2-enoyl-CoA Hydratase, Chain A, domain 1"/>
    <property type="match status" value="1"/>
</dbReference>
<evidence type="ECO:0000256" key="1">
    <source>
        <dbReference type="ARBA" id="ARBA00022832"/>
    </source>
</evidence>
<dbReference type="InterPro" id="IPR029045">
    <property type="entry name" value="ClpP/crotonase-like_dom_sf"/>
</dbReference>
<dbReference type="InterPro" id="IPR001753">
    <property type="entry name" value="Enoyl-CoA_hydra/iso"/>
</dbReference>
<dbReference type="GO" id="GO:0016836">
    <property type="term" value="F:hydro-lyase activity"/>
    <property type="evidence" value="ECO:0007669"/>
    <property type="project" value="TreeGrafter"/>
</dbReference>
<evidence type="ECO:0000256" key="3">
    <source>
        <dbReference type="ARBA" id="ARBA00023098"/>
    </source>
</evidence>
<keyword evidence="1" id="KW-0276">Fatty acid metabolism</keyword>
<dbReference type="AlphaFoldDB" id="A0A1B6CZR4"/>